<gene>
    <name evidence="1" type="ORF">LPJSA22_02398</name>
</gene>
<proteinExistence type="predicted"/>
<protein>
    <submittedName>
        <fullName evidence="1">Uncharacterized protein</fullName>
    </submittedName>
</protein>
<evidence type="ECO:0000313" key="2">
    <source>
        <dbReference type="Proteomes" id="UP000094892"/>
    </source>
</evidence>
<sequence>MTEKLKVELSEFNPESTTFNLTRVQLSDHIDVVVNQVEWSEMSI</sequence>
<reference evidence="1 2" key="1">
    <citation type="submission" date="2016-08" db="EMBL/GenBank/DDBJ databases">
        <title>Genome sequencing of Lactobacillus plantarum JSA22, isolated from fermented soybean paste.</title>
        <authorList>
            <person name="Choi H.S."/>
        </authorList>
    </citation>
    <scope>NUCLEOTIDE SEQUENCE [LARGE SCALE GENOMIC DNA]</scope>
    <source>
        <strain evidence="1 2">JSA22</strain>
    </source>
</reference>
<comment type="caution">
    <text evidence="1">The sequence shown here is derived from an EMBL/GenBank/DDBJ whole genome shotgun (WGS) entry which is preliminary data.</text>
</comment>
<organism evidence="1 2">
    <name type="scientific">Lactiplantibacillus plantarum</name>
    <name type="common">Lactobacillus plantarum</name>
    <dbReference type="NCBI Taxonomy" id="1590"/>
    <lineage>
        <taxon>Bacteria</taxon>
        <taxon>Bacillati</taxon>
        <taxon>Bacillota</taxon>
        <taxon>Bacilli</taxon>
        <taxon>Lactobacillales</taxon>
        <taxon>Lactobacillaceae</taxon>
        <taxon>Lactiplantibacillus</taxon>
    </lineage>
</organism>
<evidence type="ECO:0000313" key="1">
    <source>
        <dbReference type="EMBL" id="ODO62384.1"/>
    </source>
</evidence>
<dbReference type="Proteomes" id="UP000094892">
    <property type="component" value="Unassembled WGS sequence"/>
</dbReference>
<dbReference type="AlphaFoldDB" id="A0A1E3KU40"/>
<accession>A0A1E3KU40</accession>
<name>A0A1E3KU40_LACPN</name>
<dbReference type="EMBL" id="MCOL01000001">
    <property type="protein sequence ID" value="ODO62384.1"/>
    <property type="molecule type" value="Genomic_DNA"/>
</dbReference>